<dbReference type="SMART" id="SM00220">
    <property type="entry name" value="S_TKc"/>
    <property type="match status" value="1"/>
</dbReference>
<dbReference type="Gene3D" id="1.10.510.10">
    <property type="entry name" value="Transferase(Phosphotransferase) domain 1"/>
    <property type="match status" value="1"/>
</dbReference>
<dbReference type="GO" id="GO:0005737">
    <property type="term" value="C:cytoplasm"/>
    <property type="evidence" value="ECO:0007669"/>
    <property type="project" value="TreeGrafter"/>
</dbReference>
<feature type="region of interest" description="Disordered" evidence="2">
    <location>
        <begin position="419"/>
        <end position="451"/>
    </location>
</feature>
<dbReference type="Gene3D" id="3.30.200.20">
    <property type="entry name" value="Phosphorylase Kinase, domain 1"/>
    <property type="match status" value="1"/>
</dbReference>
<evidence type="ECO:0000313" key="3">
    <source>
        <dbReference type="EMBL" id="CAD7232186.1"/>
    </source>
</evidence>
<dbReference type="EMBL" id="OB664346">
    <property type="protein sequence ID" value="CAD7232186.1"/>
    <property type="molecule type" value="Genomic_DNA"/>
</dbReference>
<feature type="compositionally biased region" description="Low complexity" evidence="2">
    <location>
        <begin position="484"/>
        <end position="512"/>
    </location>
</feature>
<name>A0A7R8WI76_9CRUS</name>
<dbReference type="Pfam" id="PF07714">
    <property type="entry name" value="PK_Tyr_Ser-Thr"/>
    <property type="match status" value="1"/>
</dbReference>
<feature type="region of interest" description="Disordered" evidence="2">
    <location>
        <begin position="466"/>
        <end position="518"/>
    </location>
</feature>
<reference evidence="3" key="1">
    <citation type="submission" date="2020-11" db="EMBL/GenBank/DDBJ databases">
        <authorList>
            <person name="Tran Van P."/>
        </authorList>
    </citation>
    <scope>NUCLEOTIDE SEQUENCE</scope>
</reference>
<dbReference type="PROSITE" id="PS50011">
    <property type="entry name" value="PROTEIN_KINASE_DOM"/>
    <property type="match status" value="1"/>
</dbReference>
<feature type="compositionally biased region" description="Low complexity" evidence="2">
    <location>
        <begin position="426"/>
        <end position="451"/>
    </location>
</feature>
<feature type="region of interest" description="Disordered" evidence="2">
    <location>
        <begin position="552"/>
        <end position="629"/>
    </location>
</feature>
<feature type="compositionally biased region" description="Polar residues" evidence="2">
    <location>
        <begin position="466"/>
        <end position="475"/>
    </location>
</feature>
<dbReference type="GO" id="GO:0004674">
    <property type="term" value="F:protein serine/threonine kinase activity"/>
    <property type="evidence" value="ECO:0007669"/>
    <property type="project" value="TreeGrafter"/>
</dbReference>
<feature type="compositionally biased region" description="Polar residues" evidence="2">
    <location>
        <begin position="562"/>
        <end position="601"/>
    </location>
</feature>
<dbReference type="InterPro" id="IPR051681">
    <property type="entry name" value="Ser/Thr_Kinases-Pseudokinases"/>
</dbReference>
<gene>
    <name evidence="3" type="ORF">CTOB1V02_LOCUS10027</name>
</gene>
<dbReference type="GO" id="GO:0005524">
    <property type="term" value="F:ATP binding"/>
    <property type="evidence" value="ECO:0007669"/>
    <property type="project" value="InterPro"/>
</dbReference>
<dbReference type="PRINTS" id="PR00109">
    <property type="entry name" value="TYRKINASE"/>
</dbReference>
<organism evidence="3">
    <name type="scientific">Cyprideis torosa</name>
    <dbReference type="NCBI Taxonomy" id="163714"/>
    <lineage>
        <taxon>Eukaryota</taxon>
        <taxon>Metazoa</taxon>
        <taxon>Ecdysozoa</taxon>
        <taxon>Arthropoda</taxon>
        <taxon>Crustacea</taxon>
        <taxon>Oligostraca</taxon>
        <taxon>Ostracoda</taxon>
        <taxon>Podocopa</taxon>
        <taxon>Podocopida</taxon>
        <taxon>Cytherocopina</taxon>
        <taxon>Cytheroidea</taxon>
        <taxon>Cytherideidae</taxon>
        <taxon>Cyprideis</taxon>
    </lineage>
</organism>
<dbReference type="InterPro" id="IPR011009">
    <property type="entry name" value="Kinase-like_dom_sf"/>
</dbReference>
<dbReference type="AlphaFoldDB" id="A0A7R8WI76"/>
<evidence type="ECO:0000256" key="2">
    <source>
        <dbReference type="SAM" id="MobiDB-lite"/>
    </source>
</evidence>
<protein>
    <submittedName>
        <fullName evidence="3">Uncharacterized protein</fullName>
    </submittedName>
</protein>
<dbReference type="PROSITE" id="PS00108">
    <property type="entry name" value="PROTEIN_KINASE_ST"/>
    <property type="match status" value="1"/>
</dbReference>
<proteinExistence type="predicted"/>
<dbReference type="InterPro" id="IPR000719">
    <property type="entry name" value="Prot_kinase_dom"/>
</dbReference>
<dbReference type="InterPro" id="IPR001245">
    <property type="entry name" value="Ser-Thr/Tyr_kinase_cat_dom"/>
</dbReference>
<dbReference type="PANTHER" id="PTHR44329:SF304">
    <property type="entry name" value="MITOGEN-ACTIVATED PROTEIN KINASE KINASE KINASE 13-LIKE ISOFORM X1"/>
    <property type="match status" value="1"/>
</dbReference>
<accession>A0A7R8WI76</accession>
<feature type="coiled-coil region" evidence="1">
    <location>
        <begin position="359"/>
        <end position="386"/>
    </location>
</feature>
<keyword evidence="1" id="KW-0175">Coiled coil</keyword>
<dbReference type="InterPro" id="IPR008271">
    <property type="entry name" value="Ser/Thr_kinase_AS"/>
</dbReference>
<evidence type="ECO:0000256" key="1">
    <source>
        <dbReference type="SAM" id="Coils"/>
    </source>
</evidence>
<dbReference type="GO" id="GO:0006950">
    <property type="term" value="P:response to stress"/>
    <property type="evidence" value="ECO:0007669"/>
    <property type="project" value="UniProtKB-ARBA"/>
</dbReference>
<dbReference type="PANTHER" id="PTHR44329">
    <property type="entry name" value="SERINE/THREONINE-PROTEIN KINASE TNNI3K-RELATED"/>
    <property type="match status" value="1"/>
</dbReference>
<dbReference type="OrthoDB" id="339325at2759"/>
<sequence length="652" mass="72628">MPQCTQTIQPRSQGIPSRAFVRKQENDKSGSFLFGTLGACLKPLLFNLRKGEELRYDSTTASWYVNFDDISDLYYLGSGAQGVVFKGVYRGREVAVKKVNDERETEIFHLRKLNHPNVVSFLGVSVQPKCHCLVMEYCSKGSLFQYLETEKILSPHRLVTWSREVALGMNYLHSHGIIHRDLKSGNILIDAQERLKISDFGTSKEWGVGALSATMSFTGTAAWMSPEVILRKRCSEKVDVWSYGVVLWEMLICEPPYRGFDQNAIIYGIGQNTLQLPLPESCPFGFRLLIQLCWKPKPKSRPCFKMILNHLDVAETETLQIPEDRFMESQAEWRNQVVAYFLPGRNTQGQNKEASRQLVKKRNEELRHAREIRQHYEEKLHEAARLLDDLGTLRSEQEEYAQGLKQWEESLRRWESDLTFQDSDSSRTTSSVTSTPRMLKPPSLKLTSSCSSPSLKRNLYVELTQTSSARTQSSLSPRQRRTGTSRTSSPGLRSCKSSPKLRSPPSLPLNRRWPCAKAPPIKSLPRWSVLRAISATDSFTRSVSVELNSVGVQTDDAGNGSGTEDTARNGNATEDTGRNGNATEDTTGNESGTKETAGNGNRTEESTGNGSGKEEDARNGNGTEDAAGTGNVVVVASWSSAHGAHCCVPSSP</sequence>
<dbReference type="SUPFAM" id="SSF56112">
    <property type="entry name" value="Protein kinase-like (PK-like)"/>
    <property type="match status" value="1"/>
</dbReference>